<evidence type="ECO:0000313" key="2">
    <source>
        <dbReference type="Proteomes" id="UP001238179"/>
    </source>
</evidence>
<dbReference type="AlphaFoldDB" id="A0AA48GPF1"/>
<dbReference type="Proteomes" id="UP001238179">
    <property type="component" value="Chromosome"/>
</dbReference>
<gene>
    <name evidence="1" type="ORF">METEAL_24440</name>
</gene>
<organism evidence="1 2">
    <name type="scientific">Mesoterricola silvestris</name>
    <dbReference type="NCBI Taxonomy" id="2927979"/>
    <lineage>
        <taxon>Bacteria</taxon>
        <taxon>Pseudomonadati</taxon>
        <taxon>Acidobacteriota</taxon>
        <taxon>Holophagae</taxon>
        <taxon>Holophagales</taxon>
        <taxon>Holophagaceae</taxon>
        <taxon>Mesoterricola</taxon>
    </lineage>
</organism>
<reference evidence="2" key="1">
    <citation type="journal article" date="2023" name="Int. J. Syst. Evol. Microbiol.">
        <title>Mesoterricola silvestris gen. nov., sp. nov., Mesoterricola sediminis sp. nov., Geothrix oryzae sp. nov., Geothrix edaphica sp. nov., Geothrix rubra sp. nov., and Geothrix limicola sp. nov., six novel members of Acidobacteriota isolated from soils.</title>
        <authorList>
            <person name="Itoh H."/>
            <person name="Sugisawa Y."/>
            <person name="Mise K."/>
            <person name="Xu Z."/>
            <person name="Kuniyasu M."/>
            <person name="Ushijima N."/>
            <person name="Kawano K."/>
            <person name="Kobayashi E."/>
            <person name="Shiratori Y."/>
            <person name="Masuda Y."/>
            <person name="Senoo K."/>
        </authorList>
    </citation>
    <scope>NUCLEOTIDE SEQUENCE [LARGE SCALE GENOMIC DNA]</scope>
    <source>
        <strain evidence="2">W79</strain>
    </source>
</reference>
<dbReference type="KEGG" id="msil:METEAL_24440"/>
<dbReference type="EMBL" id="AP027080">
    <property type="protein sequence ID" value="BDU73270.1"/>
    <property type="molecule type" value="Genomic_DNA"/>
</dbReference>
<keyword evidence="2" id="KW-1185">Reference proteome</keyword>
<accession>A0AA48GPF1</accession>
<evidence type="ECO:0000313" key="1">
    <source>
        <dbReference type="EMBL" id="BDU73270.1"/>
    </source>
</evidence>
<sequence>MGTPSIQRATRSLAKSIDWIRTDGQEWTFVGLSQEFSEAAVQGRVDRFFPEERLYLVFGGRDSAEVPRAQAAHLVKELLLVREVSLWDTGLRRTLQFNRMGLCKAGMVRSK</sequence>
<name>A0AA48GPF1_9BACT</name>
<protein>
    <submittedName>
        <fullName evidence="1">Uncharacterized protein</fullName>
    </submittedName>
</protein>
<proteinExistence type="predicted"/>
<dbReference type="RefSeq" id="WP_316411920.1">
    <property type="nucleotide sequence ID" value="NZ_AP027080.1"/>
</dbReference>